<dbReference type="SMART" id="SM00547">
    <property type="entry name" value="ZnF_RBZ"/>
    <property type="match status" value="1"/>
</dbReference>
<feature type="compositionally biased region" description="Basic and acidic residues" evidence="10">
    <location>
        <begin position="1"/>
        <end position="15"/>
    </location>
</feature>
<evidence type="ECO:0000256" key="2">
    <source>
        <dbReference type="ARBA" id="ARBA00022723"/>
    </source>
</evidence>
<dbReference type="Pfam" id="PF00076">
    <property type="entry name" value="RRM_1"/>
    <property type="match status" value="1"/>
</dbReference>
<feature type="compositionally biased region" description="Low complexity" evidence="10">
    <location>
        <begin position="330"/>
        <end position="349"/>
    </location>
</feature>
<comment type="caution">
    <text evidence="14">The sequence shown here is derived from an EMBL/GenBank/DDBJ whole genome shotgun (WGS) entry which is preliminary data.</text>
</comment>
<dbReference type="InterPro" id="IPR036443">
    <property type="entry name" value="Znf_RanBP2_sf"/>
</dbReference>
<dbReference type="EMBL" id="LHPM01000013">
    <property type="protein sequence ID" value="OAL65354.1"/>
    <property type="molecule type" value="Genomic_DNA"/>
</dbReference>
<dbReference type="Pfam" id="PF01585">
    <property type="entry name" value="G-patch"/>
    <property type="match status" value="1"/>
</dbReference>
<feature type="compositionally biased region" description="Low complexity" evidence="10">
    <location>
        <begin position="577"/>
        <end position="597"/>
    </location>
</feature>
<dbReference type="PROSITE" id="PS01358">
    <property type="entry name" value="ZF_RANBP2_1"/>
    <property type="match status" value="1"/>
</dbReference>
<dbReference type="PANTHER" id="PTHR13948">
    <property type="entry name" value="RNA-BINDING PROTEIN"/>
    <property type="match status" value="1"/>
</dbReference>
<organism evidence="14 15">
    <name type="scientific">Trichophyton rubrum</name>
    <name type="common">Athlete's foot fungus</name>
    <name type="synonym">Epidermophyton rubrum</name>
    <dbReference type="NCBI Taxonomy" id="5551"/>
    <lineage>
        <taxon>Eukaryota</taxon>
        <taxon>Fungi</taxon>
        <taxon>Dikarya</taxon>
        <taxon>Ascomycota</taxon>
        <taxon>Pezizomycotina</taxon>
        <taxon>Eurotiomycetes</taxon>
        <taxon>Eurotiomycetidae</taxon>
        <taxon>Onygenales</taxon>
        <taxon>Arthrodermataceae</taxon>
        <taxon>Trichophyton</taxon>
    </lineage>
</organism>
<evidence type="ECO:0000259" key="13">
    <source>
        <dbReference type="PROSITE" id="PS50199"/>
    </source>
</evidence>
<evidence type="ECO:0000256" key="5">
    <source>
        <dbReference type="ARBA" id="ARBA00022833"/>
    </source>
</evidence>
<dbReference type="AlphaFoldDB" id="A0A178EZJ1"/>
<dbReference type="InterPro" id="IPR001876">
    <property type="entry name" value="Znf_RanBP2"/>
</dbReference>
<feature type="compositionally biased region" description="Polar residues" evidence="10">
    <location>
        <begin position="700"/>
        <end position="710"/>
    </location>
</feature>
<evidence type="ECO:0000256" key="3">
    <source>
        <dbReference type="ARBA" id="ARBA00022737"/>
    </source>
</evidence>
<dbReference type="InterPro" id="IPR012677">
    <property type="entry name" value="Nucleotide-bd_a/b_plait_sf"/>
</dbReference>
<evidence type="ECO:0000256" key="9">
    <source>
        <dbReference type="PROSITE-ProRule" id="PRU00322"/>
    </source>
</evidence>
<evidence type="ECO:0000313" key="15">
    <source>
        <dbReference type="Proteomes" id="UP000243015"/>
    </source>
</evidence>
<dbReference type="InterPro" id="IPR000504">
    <property type="entry name" value="RRM_dom"/>
</dbReference>
<evidence type="ECO:0000256" key="4">
    <source>
        <dbReference type="ARBA" id="ARBA00022771"/>
    </source>
</evidence>
<dbReference type="PROSITE" id="PS50174">
    <property type="entry name" value="G_PATCH"/>
    <property type="match status" value="1"/>
</dbReference>
<dbReference type="GO" id="GO:0000398">
    <property type="term" value="P:mRNA splicing, via spliceosome"/>
    <property type="evidence" value="ECO:0007669"/>
    <property type="project" value="TreeGrafter"/>
</dbReference>
<sequence>MAYRGQEGRYPDHGGPRYSRQSPPDSRQRYDSPGGGEKTAQTNIVAVGIGNPTDSHLDRRRRTRGATGAGKVATETETETVKATDLLPDMTTMRTIVAAAAAAAPTADLAVEFEVDLGVERVVEVTVAAEVGAPVGAEVDATHGHCGTTGRRVSSELAQYYHVRGLEDVRVIRDKQTNLEISRQLAFIRFPSIDDSRKFLELNFPAIYLYGKAGGDGQGARVRIAYSREREDRNRARADGEWTCINCSIVNYPGRQRCFRCQVSKPDVAVPPMEETVKVANNGDNDVSTDGTPSQFLLFRGLESSVTEEVLAKGVAKLCKQSKSAAASASSASSGVGGAPAKKGAKVASTTGDSNLGARDGSIRRVLLVRDRRTNESWGYGFAEFATVEDAQCALTRYTSLDTFTISSKPVLASYIHAGVFVPVLNLNPDVHSSATSTNSELERFTFSPLGNLAAKLAYWDEEAYASELKLATAAATSELSGKAGGTASTSGQKMSTARAAHPGRDGEKERKRKKVEATAGGVAGSATKKIAMASHLQFWSNRHAELHGIDRRSAETGDGDHSNDPGTAAARSPSTPHIQPVHQQQHQQSVQAEQPHLQGQQSYADLNRLCCYLCMREFKSEAHVRQHERLSQLHRENLQDETLKAKAQAKLAKKRTLTADQTEYRDRAKERRRVFGSSKSSNRKREAEDDRQDEYEQGLGSNPDGTDNAASPPPALSKGAALLGKMGWSAGSGLGAEGSGMKQPVAADLYVQGVGLGAQGSKVGDAVQEAGRNTRGKYDEFLEKTREHARERYERMKDEQG</sequence>
<feature type="region of interest" description="Disordered" evidence="10">
    <location>
        <begin position="330"/>
        <end position="354"/>
    </location>
</feature>
<name>A0A178EZJ1_TRIRU</name>
<evidence type="ECO:0000313" key="14">
    <source>
        <dbReference type="EMBL" id="OAL65354.1"/>
    </source>
</evidence>
<dbReference type="Gene3D" id="3.30.70.330">
    <property type="match status" value="1"/>
</dbReference>
<evidence type="ECO:0000259" key="11">
    <source>
        <dbReference type="PROSITE" id="PS50102"/>
    </source>
</evidence>
<keyword evidence="7" id="KW-0539">Nucleus</keyword>
<comment type="subcellular location">
    <subcellularLocation>
        <location evidence="1">Nucleus</location>
    </subcellularLocation>
</comment>
<feature type="compositionally biased region" description="Low complexity" evidence="10">
    <location>
        <begin position="65"/>
        <end position="75"/>
    </location>
</feature>
<dbReference type="GO" id="GO:0008270">
    <property type="term" value="F:zinc ion binding"/>
    <property type="evidence" value="ECO:0007669"/>
    <property type="project" value="UniProtKB-KW"/>
</dbReference>
<dbReference type="PROSITE" id="PS50199">
    <property type="entry name" value="ZF_RANBP2_2"/>
    <property type="match status" value="1"/>
</dbReference>
<dbReference type="SUPFAM" id="SSF90209">
    <property type="entry name" value="Ran binding protein zinc finger-like"/>
    <property type="match status" value="1"/>
</dbReference>
<dbReference type="Proteomes" id="UP000243015">
    <property type="component" value="Unassembled WGS sequence"/>
</dbReference>
<feature type="region of interest" description="Disordered" evidence="10">
    <location>
        <begin position="645"/>
        <end position="719"/>
    </location>
</feature>
<feature type="domain" description="G-patch" evidence="12">
    <location>
        <begin position="716"/>
        <end position="762"/>
    </location>
</feature>
<keyword evidence="3" id="KW-0677">Repeat</keyword>
<dbReference type="InterPro" id="IPR000467">
    <property type="entry name" value="G_patch_dom"/>
</dbReference>
<feature type="region of interest" description="Disordered" evidence="10">
    <location>
        <begin position="480"/>
        <end position="524"/>
    </location>
</feature>
<evidence type="ECO:0000256" key="8">
    <source>
        <dbReference type="PROSITE-ProRule" id="PRU00176"/>
    </source>
</evidence>
<keyword evidence="2" id="KW-0479">Metal-binding</keyword>
<reference evidence="14 15" key="1">
    <citation type="submission" date="2016-05" db="EMBL/GenBank/DDBJ databases">
        <title>Genome sequencing of Trichophyton rubrum CMCC(F)T1i isolated from hair.</title>
        <authorList>
            <person name="Zhan P."/>
            <person name="Tao Y."/>
            <person name="Liu W."/>
        </authorList>
    </citation>
    <scope>NUCLEOTIDE SEQUENCE [LARGE SCALE GENOMIC DNA]</scope>
    <source>
        <strain evidence="15">CMCC(F)T1i</strain>
    </source>
</reference>
<evidence type="ECO:0000256" key="6">
    <source>
        <dbReference type="ARBA" id="ARBA00022884"/>
    </source>
</evidence>
<dbReference type="Pfam" id="PF00641">
    <property type="entry name" value="Zn_ribbon_RanBP"/>
    <property type="match status" value="1"/>
</dbReference>
<feature type="domain" description="RanBP2-type" evidence="13">
    <location>
        <begin position="238"/>
        <end position="267"/>
    </location>
</feature>
<feature type="region of interest" description="Disordered" evidence="10">
    <location>
        <begin position="553"/>
        <end position="598"/>
    </location>
</feature>
<accession>A0A178EZJ1</accession>
<gene>
    <name evidence="14" type="ORF">A7C99_2450</name>
</gene>
<dbReference type="GO" id="GO:0003723">
    <property type="term" value="F:RNA binding"/>
    <property type="evidence" value="ECO:0007669"/>
    <property type="project" value="UniProtKB-UniRule"/>
</dbReference>
<dbReference type="SMART" id="SM00443">
    <property type="entry name" value="G_patch"/>
    <property type="match status" value="1"/>
</dbReference>
<evidence type="ECO:0000259" key="12">
    <source>
        <dbReference type="PROSITE" id="PS50174"/>
    </source>
</evidence>
<dbReference type="Gene3D" id="4.10.1060.10">
    <property type="entry name" value="Zinc finger, RanBP2-type"/>
    <property type="match status" value="1"/>
</dbReference>
<dbReference type="GO" id="GO:0005634">
    <property type="term" value="C:nucleus"/>
    <property type="evidence" value="ECO:0007669"/>
    <property type="project" value="UniProtKB-SubCell"/>
</dbReference>
<protein>
    <submittedName>
        <fullName evidence="14">G-patch domain-containing protein</fullName>
    </submittedName>
</protein>
<evidence type="ECO:0000256" key="7">
    <source>
        <dbReference type="ARBA" id="ARBA00023242"/>
    </source>
</evidence>
<keyword evidence="6 8" id="KW-0694">RNA-binding</keyword>
<feature type="domain" description="RRM" evidence="11">
    <location>
        <begin position="332"/>
        <end position="418"/>
    </location>
</feature>
<dbReference type="InterPro" id="IPR035979">
    <property type="entry name" value="RBD_domain_sf"/>
</dbReference>
<dbReference type="SUPFAM" id="SSF54928">
    <property type="entry name" value="RNA-binding domain, RBD"/>
    <property type="match status" value="2"/>
</dbReference>
<dbReference type="PANTHER" id="PTHR13948:SF3">
    <property type="entry name" value="FI21118P1"/>
    <property type="match status" value="1"/>
</dbReference>
<keyword evidence="5" id="KW-0862">Zinc</keyword>
<evidence type="ECO:0000256" key="1">
    <source>
        <dbReference type="ARBA" id="ARBA00004123"/>
    </source>
</evidence>
<feature type="compositionally biased region" description="Basic and acidic residues" evidence="10">
    <location>
        <begin position="553"/>
        <end position="564"/>
    </location>
</feature>
<dbReference type="VEuPathDB" id="FungiDB:TERG_02697"/>
<feature type="region of interest" description="Disordered" evidence="10">
    <location>
        <begin position="1"/>
        <end position="76"/>
    </location>
</feature>
<proteinExistence type="predicted"/>
<evidence type="ECO:0000256" key="10">
    <source>
        <dbReference type="SAM" id="MobiDB-lite"/>
    </source>
</evidence>
<dbReference type="PROSITE" id="PS50102">
    <property type="entry name" value="RRM"/>
    <property type="match status" value="1"/>
</dbReference>
<keyword evidence="4 9" id="KW-0863">Zinc-finger</keyword>